<name>A0A6C0INC0_9ZZZZ</name>
<protein>
    <submittedName>
        <fullName evidence="1">Uncharacterized protein</fullName>
    </submittedName>
</protein>
<evidence type="ECO:0000313" key="1">
    <source>
        <dbReference type="EMBL" id="QHT93013.1"/>
    </source>
</evidence>
<accession>A0A6C0INC0</accession>
<dbReference type="AlphaFoldDB" id="A0A6C0INC0"/>
<dbReference type="EMBL" id="MN740199">
    <property type="protein sequence ID" value="QHT93013.1"/>
    <property type="molecule type" value="Genomic_DNA"/>
</dbReference>
<sequence length="327" mass="38947">MNYMERRFISAERIYIMSDDHAFKIDKLKNNFESILALKRKVFQIKNEINEKLQLVKKSYTELMKQNTKKVMLFCLDAFFFQYKSFMLEIENIEKFRILLNNRMYCDYYKLYTLIMQYFKDNSVEIDNDDVNAKSFPQYKELEPSQEYKLEDVKGIHANILYLINTLHTKCEGQRNTITGYTDESQIGYSISNFLNTLQYENYVLREQTNLFLNYLAFFHISQKKQLKRVLSKLEDFTNEMEQNLHTNLSFSIEDIEEENVSQDNYLQEDLEEDLEDKFSEYESDSKKTITSETVVSEVTEIGMENAVNQLQIDTTINDDETSSNEP</sequence>
<proteinExistence type="predicted"/>
<organism evidence="1">
    <name type="scientific">viral metagenome</name>
    <dbReference type="NCBI Taxonomy" id="1070528"/>
    <lineage>
        <taxon>unclassified sequences</taxon>
        <taxon>metagenomes</taxon>
        <taxon>organismal metagenomes</taxon>
    </lineage>
</organism>
<reference evidence="1" key="1">
    <citation type="journal article" date="2020" name="Nature">
        <title>Giant virus diversity and host interactions through global metagenomics.</title>
        <authorList>
            <person name="Schulz F."/>
            <person name="Roux S."/>
            <person name="Paez-Espino D."/>
            <person name="Jungbluth S."/>
            <person name="Walsh D.A."/>
            <person name="Denef V.J."/>
            <person name="McMahon K.D."/>
            <person name="Konstantinidis K.T."/>
            <person name="Eloe-Fadrosh E.A."/>
            <person name="Kyrpides N.C."/>
            <person name="Woyke T."/>
        </authorList>
    </citation>
    <scope>NUCLEOTIDE SEQUENCE</scope>
    <source>
        <strain evidence="1">GVMAG-M-3300023210-19</strain>
    </source>
</reference>